<keyword evidence="2" id="KW-1185">Reference proteome</keyword>
<dbReference type="RefSeq" id="WP_181824658.1">
    <property type="nucleotide sequence ID" value="NZ_JAHHDY010000026.1"/>
</dbReference>
<name>A0ABS5WWE6_9RHOB</name>
<dbReference type="Proteomes" id="UP000763802">
    <property type="component" value="Unassembled WGS sequence"/>
</dbReference>
<comment type="caution">
    <text evidence="1">The sequence shown here is derived from an EMBL/GenBank/DDBJ whole genome shotgun (WGS) entry which is preliminary data.</text>
</comment>
<reference evidence="1 2" key="1">
    <citation type="submission" date="2021-05" db="EMBL/GenBank/DDBJ databases">
        <title>Draft genomes of marine bacteria isolated from model chitin particles.</title>
        <authorList>
            <person name="Datta M.S."/>
            <person name="Schwartzman J.A."/>
            <person name="Cordero O."/>
        </authorList>
    </citation>
    <scope>NUCLEOTIDE SEQUENCE [LARGE SCALE GENOMIC DNA]</scope>
    <source>
        <strain evidence="1 2">4E07</strain>
    </source>
</reference>
<organism evidence="1 2">
    <name type="scientific">Falsiruegeria litorea</name>
    <dbReference type="NCBI Taxonomy" id="1280831"/>
    <lineage>
        <taxon>Bacteria</taxon>
        <taxon>Pseudomonadati</taxon>
        <taxon>Pseudomonadota</taxon>
        <taxon>Alphaproteobacteria</taxon>
        <taxon>Rhodobacterales</taxon>
        <taxon>Roseobacteraceae</taxon>
        <taxon>Falsiruegeria</taxon>
    </lineage>
</organism>
<protein>
    <submittedName>
        <fullName evidence="1">Uncharacterized protein</fullName>
    </submittedName>
</protein>
<evidence type="ECO:0000313" key="2">
    <source>
        <dbReference type="Proteomes" id="UP000763802"/>
    </source>
</evidence>
<accession>A0ABS5WWE6</accession>
<proteinExistence type="predicted"/>
<gene>
    <name evidence="1" type="ORF">KL867_20610</name>
</gene>
<dbReference type="EMBL" id="JAHHDY010000026">
    <property type="protein sequence ID" value="MBT3143466.1"/>
    <property type="molecule type" value="Genomic_DNA"/>
</dbReference>
<sequence>MDEVAEAVFVMISHKYITKHASTLNVSPTSEQEHCDFARFEPYGFLRFVLKHRRPVLDLARCHNVDGFHPTEVTAAKFPINHQIREGKITMVFGRFLPDPVRPDMLWFQRAFLANEVTKTVDFEKP</sequence>
<evidence type="ECO:0000313" key="1">
    <source>
        <dbReference type="EMBL" id="MBT3143466.1"/>
    </source>
</evidence>